<dbReference type="InterPro" id="IPR036396">
    <property type="entry name" value="Cyt_P450_sf"/>
</dbReference>
<dbReference type="Proteomes" id="UP000410492">
    <property type="component" value="Unassembled WGS sequence"/>
</dbReference>
<comment type="cofactor">
    <cofactor evidence="1">
        <name>heme</name>
        <dbReference type="ChEBI" id="CHEBI:30413"/>
    </cofactor>
</comment>
<evidence type="ECO:0000256" key="2">
    <source>
        <dbReference type="ARBA" id="ARBA00010617"/>
    </source>
</evidence>
<dbReference type="SUPFAM" id="SSF48264">
    <property type="entry name" value="Cytochrome P450"/>
    <property type="match status" value="1"/>
</dbReference>
<evidence type="ECO:0000256" key="6">
    <source>
        <dbReference type="ARBA" id="ARBA00023004"/>
    </source>
</evidence>
<keyword evidence="9" id="KW-1185">Reference proteome</keyword>
<comment type="similarity">
    <text evidence="2">Belongs to the cytochrome P450 family.</text>
</comment>
<evidence type="ECO:0000256" key="1">
    <source>
        <dbReference type="ARBA" id="ARBA00001971"/>
    </source>
</evidence>
<evidence type="ECO:0000256" key="3">
    <source>
        <dbReference type="ARBA" id="ARBA00022617"/>
    </source>
</evidence>
<keyword evidence="3" id="KW-0349">Heme</keyword>
<name>A0A653DN14_CALMS</name>
<dbReference type="PANTHER" id="PTHR24291">
    <property type="entry name" value="CYTOCHROME P450 FAMILY 4"/>
    <property type="match status" value="1"/>
</dbReference>
<proteinExistence type="inferred from homology"/>
<dbReference type="Gene3D" id="1.10.630.10">
    <property type="entry name" value="Cytochrome P450"/>
    <property type="match status" value="1"/>
</dbReference>
<reference evidence="8 9" key="1">
    <citation type="submission" date="2019-01" db="EMBL/GenBank/DDBJ databases">
        <authorList>
            <person name="Sayadi A."/>
        </authorList>
    </citation>
    <scope>NUCLEOTIDE SEQUENCE [LARGE SCALE GENOMIC DNA]</scope>
</reference>
<gene>
    <name evidence="8" type="ORF">CALMAC_LOCUS18970</name>
</gene>
<evidence type="ECO:0000313" key="8">
    <source>
        <dbReference type="EMBL" id="VEN61606.1"/>
    </source>
</evidence>
<keyword evidence="5" id="KW-0560">Oxidoreductase</keyword>
<evidence type="ECO:0000256" key="7">
    <source>
        <dbReference type="ARBA" id="ARBA00023033"/>
    </source>
</evidence>
<dbReference type="InterPro" id="IPR001128">
    <property type="entry name" value="Cyt_P450"/>
</dbReference>
<dbReference type="Pfam" id="PF00067">
    <property type="entry name" value="p450"/>
    <property type="match status" value="1"/>
</dbReference>
<dbReference type="GO" id="GO:0005506">
    <property type="term" value="F:iron ion binding"/>
    <property type="evidence" value="ECO:0007669"/>
    <property type="project" value="InterPro"/>
</dbReference>
<protein>
    <recommendedName>
        <fullName evidence="10">Cytochrome P450</fullName>
    </recommendedName>
</protein>
<evidence type="ECO:0000256" key="4">
    <source>
        <dbReference type="ARBA" id="ARBA00022723"/>
    </source>
</evidence>
<keyword evidence="4" id="KW-0479">Metal-binding</keyword>
<keyword evidence="6" id="KW-0408">Iron</keyword>
<evidence type="ECO:0000256" key="5">
    <source>
        <dbReference type="ARBA" id="ARBA00023002"/>
    </source>
</evidence>
<dbReference type="EMBL" id="CAACVG010013261">
    <property type="protein sequence ID" value="VEN61606.1"/>
    <property type="molecule type" value="Genomic_DNA"/>
</dbReference>
<dbReference type="AlphaFoldDB" id="A0A653DN14"/>
<evidence type="ECO:0000313" key="9">
    <source>
        <dbReference type="Proteomes" id="UP000410492"/>
    </source>
</evidence>
<dbReference type="GO" id="GO:0004497">
    <property type="term" value="F:monooxygenase activity"/>
    <property type="evidence" value="ECO:0007669"/>
    <property type="project" value="UniProtKB-KW"/>
</dbReference>
<dbReference type="GO" id="GO:0016705">
    <property type="term" value="F:oxidoreductase activity, acting on paired donors, with incorporation or reduction of molecular oxygen"/>
    <property type="evidence" value="ECO:0007669"/>
    <property type="project" value="InterPro"/>
</dbReference>
<keyword evidence="7" id="KW-0503">Monooxygenase</keyword>
<sequence>MSRLTQKYGGLLRIYIPPVKPIVVITDKDMLQNILNNENALEKATYYQFLKVWLGEGLVTGGGAQWRNRRRMLTPCFGRMSTLKHYVQIFEKLGDVLVEKFNEQLNNPNFDVFPHMKMFTLDAICETSMGIITNCQRNGNTSYCRSIEEMSRIGAHRISSALKRYDVIFRFTTDYQKQKKALKEIDAFYENIISNKKQAMSLKSVEEDEDGSKQNFLDQLLRYQENGEALSDKDIREEINTFMFGVGI</sequence>
<dbReference type="GO" id="GO:0020037">
    <property type="term" value="F:heme binding"/>
    <property type="evidence" value="ECO:0007669"/>
    <property type="project" value="InterPro"/>
</dbReference>
<dbReference type="OrthoDB" id="1470350at2759"/>
<organism evidence="8 9">
    <name type="scientific">Callosobruchus maculatus</name>
    <name type="common">Southern cowpea weevil</name>
    <name type="synonym">Pulse bruchid</name>
    <dbReference type="NCBI Taxonomy" id="64391"/>
    <lineage>
        <taxon>Eukaryota</taxon>
        <taxon>Metazoa</taxon>
        <taxon>Ecdysozoa</taxon>
        <taxon>Arthropoda</taxon>
        <taxon>Hexapoda</taxon>
        <taxon>Insecta</taxon>
        <taxon>Pterygota</taxon>
        <taxon>Neoptera</taxon>
        <taxon>Endopterygota</taxon>
        <taxon>Coleoptera</taxon>
        <taxon>Polyphaga</taxon>
        <taxon>Cucujiformia</taxon>
        <taxon>Chrysomeloidea</taxon>
        <taxon>Chrysomelidae</taxon>
        <taxon>Bruchinae</taxon>
        <taxon>Bruchini</taxon>
        <taxon>Callosobruchus</taxon>
    </lineage>
</organism>
<dbReference type="InterPro" id="IPR050196">
    <property type="entry name" value="Cytochrome_P450_Monoox"/>
</dbReference>
<accession>A0A653DN14</accession>
<dbReference type="PANTHER" id="PTHR24291:SF187">
    <property type="entry name" value="CYTOCHROME P450 4AE1-RELATED"/>
    <property type="match status" value="1"/>
</dbReference>
<evidence type="ECO:0008006" key="10">
    <source>
        <dbReference type="Google" id="ProtNLM"/>
    </source>
</evidence>